<dbReference type="NCBIfam" id="NF047646">
    <property type="entry name" value="REP_Tyr_transpos"/>
    <property type="match status" value="1"/>
</dbReference>
<dbReference type="Pfam" id="PF01797">
    <property type="entry name" value="Y1_Tnp"/>
    <property type="match status" value="1"/>
</dbReference>
<feature type="domain" description="Transposase IS200-like" evidence="1">
    <location>
        <begin position="9"/>
        <end position="140"/>
    </location>
</feature>
<protein>
    <submittedName>
        <fullName evidence="2">Transposase</fullName>
    </submittedName>
</protein>
<name>A0ABR7KV19_9SPHI</name>
<sequence>MSTKYKIRDQEQLYFVSFAVVYWLDVFVRNEYKDVVLESLCFCQKNKGLEVYAWCIMTSHVHLIIGTNDKKMEDILRDFKSHTSTQLRKMIKDNQQESRREWLLWMMERAGNKNSNNNGFQFWQQDNHPIELWDNYMKEQKLDYLHDNPVVSGFVSKAEDYLYSSARDYCGEKGLLDIILIE</sequence>
<dbReference type="SMART" id="SM01321">
    <property type="entry name" value="Y1_Tnp"/>
    <property type="match status" value="1"/>
</dbReference>
<dbReference type="InterPro" id="IPR002686">
    <property type="entry name" value="Transposase_17"/>
</dbReference>
<dbReference type="InterPro" id="IPR036515">
    <property type="entry name" value="Transposase_17_sf"/>
</dbReference>
<keyword evidence="3" id="KW-1185">Reference proteome</keyword>
<gene>
    <name evidence="2" type="ORF">H7U22_16115</name>
</gene>
<evidence type="ECO:0000259" key="1">
    <source>
        <dbReference type="SMART" id="SM01321"/>
    </source>
</evidence>
<comment type="caution">
    <text evidence="2">The sequence shown here is derived from an EMBL/GenBank/DDBJ whole genome shotgun (WGS) entry which is preliminary data.</text>
</comment>
<proteinExistence type="predicted"/>
<reference evidence="2 3" key="1">
    <citation type="submission" date="2020-08" db="EMBL/GenBank/DDBJ databases">
        <authorList>
            <person name="Sun Q."/>
            <person name="Inoue M."/>
        </authorList>
    </citation>
    <scope>NUCLEOTIDE SEQUENCE [LARGE SCALE GENOMIC DNA]</scope>
    <source>
        <strain evidence="2 3">CCM 8938</strain>
    </source>
</reference>
<dbReference type="EMBL" id="JACRYL010000014">
    <property type="protein sequence ID" value="MBC6111948.1"/>
    <property type="molecule type" value="Genomic_DNA"/>
</dbReference>
<dbReference type="PANTHER" id="PTHR36966">
    <property type="entry name" value="REP-ASSOCIATED TYROSINE TRANSPOSASE"/>
    <property type="match status" value="1"/>
</dbReference>
<accession>A0ABR7KV19</accession>
<dbReference type="RefSeq" id="WP_187072379.1">
    <property type="nucleotide sequence ID" value="NZ_JACRYL010000014.1"/>
</dbReference>
<dbReference type="PANTHER" id="PTHR36966:SF1">
    <property type="entry name" value="REP-ASSOCIATED TYROSINE TRANSPOSASE"/>
    <property type="match status" value="1"/>
</dbReference>
<dbReference type="SUPFAM" id="SSF143422">
    <property type="entry name" value="Transposase IS200-like"/>
    <property type="match status" value="1"/>
</dbReference>
<organism evidence="2 3">
    <name type="scientific">Pedobacter fastidiosus</name>
    <dbReference type="NCBI Taxonomy" id="2765361"/>
    <lineage>
        <taxon>Bacteria</taxon>
        <taxon>Pseudomonadati</taxon>
        <taxon>Bacteroidota</taxon>
        <taxon>Sphingobacteriia</taxon>
        <taxon>Sphingobacteriales</taxon>
        <taxon>Sphingobacteriaceae</taxon>
        <taxon>Pedobacter</taxon>
    </lineage>
</organism>
<dbReference type="InterPro" id="IPR052715">
    <property type="entry name" value="RAYT_transposase"/>
</dbReference>
<evidence type="ECO:0000313" key="3">
    <source>
        <dbReference type="Proteomes" id="UP000652755"/>
    </source>
</evidence>
<dbReference type="Proteomes" id="UP000652755">
    <property type="component" value="Unassembled WGS sequence"/>
</dbReference>
<evidence type="ECO:0000313" key="2">
    <source>
        <dbReference type="EMBL" id="MBC6111948.1"/>
    </source>
</evidence>
<dbReference type="Gene3D" id="3.30.70.1290">
    <property type="entry name" value="Transposase IS200-like"/>
    <property type="match status" value="1"/>
</dbReference>